<organism evidence="5 6">
    <name type="scientific">Bacillus safensis</name>
    <dbReference type="NCBI Taxonomy" id="561879"/>
    <lineage>
        <taxon>Bacteria</taxon>
        <taxon>Bacillati</taxon>
        <taxon>Bacillota</taxon>
        <taxon>Bacilli</taxon>
        <taxon>Bacillales</taxon>
        <taxon>Bacillaceae</taxon>
        <taxon>Bacillus</taxon>
    </lineage>
</organism>
<keyword evidence="1" id="KW-0479">Metal-binding</keyword>
<dbReference type="GO" id="GO:0003954">
    <property type="term" value="F:NADH dehydrogenase activity"/>
    <property type="evidence" value="ECO:0007669"/>
    <property type="project" value="TreeGrafter"/>
</dbReference>
<reference evidence="5 6" key="1">
    <citation type="submission" date="2019-12" db="EMBL/GenBank/DDBJ databases">
        <title>Full genome sequence of a Bacillus safensis strain isolated from commercially available natto in Indonesia.</title>
        <authorList>
            <person name="Yoshida M."/>
            <person name="Uomi M."/>
            <person name="Waturangi D."/>
            <person name="Ekaputri J.J."/>
            <person name="Setiamarga D.H.E."/>
        </authorList>
    </citation>
    <scope>NUCLEOTIDE SEQUENCE [LARGE SCALE GENOMIC DNA]</scope>
    <source>
        <strain evidence="5 6">IDN1</strain>
    </source>
</reference>
<dbReference type="Proteomes" id="UP000464658">
    <property type="component" value="Chromosome"/>
</dbReference>
<evidence type="ECO:0000259" key="4">
    <source>
        <dbReference type="Pfam" id="PF00384"/>
    </source>
</evidence>
<dbReference type="PANTHER" id="PTHR43105:SF10">
    <property type="entry name" value="NADH-QUINONE OXIDOREDUCTASE SUBUNIT G"/>
    <property type="match status" value="1"/>
</dbReference>
<evidence type="ECO:0000256" key="3">
    <source>
        <dbReference type="ARBA" id="ARBA00023014"/>
    </source>
</evidence>
<gene>
    <name evidence="5" type="ORF">BsIDN1_35900</name>
</gene>
<evidence type="ECO:0000313" key="5">
    <source>
        <dbReference type="EMBL" id="BBP89972.1"/>
    </source>
</evidence>
<evidence type="ECO:0000256" key="1">
    <source>
        <dbReference type="ARBA" id="ARBA00022723"/>
    </source>
</evidence>
<keyword evidence="2" id="KW-0408">Iron</keyword>
<dbReference type="GO" id="GO:0046872">
    <property type="term" value="F:metal ion binding"/>
    <property type="evidence" value="ECO:0007669"/>
    <property type="project" value="UniProtKB-KW"/>
</dbReference>
<evidence type="ECO:0000256" key="2">
    <source>
        <dbReference type="ARBA" id="ARBA00023004"/>
    </source>
</evidence>
<dbReference type="GO" id="GO:0051536">
    <property type="term" value="F:iron-sulfur cluster binding"/>
    <property type="evidence" value="ECO:0007669"/>
    <property type="project" value="UniProtKB-KW"/>
</dbReference>
<dbReference type="InterPro" id="IPR050123">
    <property type="entry name" value="Prok_molybdopt-oxidoreductase"/>
</dbReference>
<dbReference type="GO" id="GO:0016020">
    <property type="term" value="C:membrane"/>
    <property type="evidence" value="ECO:0007669"/>
    <property type="project" value="TreeGrafter"/>
</dbReference>
<sequence length="202" mass="22303">MISVYGSASITNEEAYLLGKFARVALKTKYIDYNGRLCMSSAATAANQTFGLDRGLTFPLSDIKHARVLILVGTNIAECQPTFLPYIEEAKNNGAFLIVIDPRRTPTAQLADLHVSLKPGSDAALANGILHIMMHEHLIDESFIHQRTSGFQELKEHISRISLPDIAEQTGVTIDVMQKIARKFAQEKTGMIFLQQEALSSK</sequence>
<dbReference type="AlphaFoldDB" id="A0A5S9MBJ9"/>
<keyword evidence="3" id="KW-0411">Iron-sulfur</keyword>
<dbReference type="Pfam" id="PF00384">
    <property type="entry name" value="Molybdopterin"/>
    <property type="match status" value="1"/>
</dbReference>
<dbReference type="EMBL" id="AP021906">
    <property type="protein sequence ID" value="BBP89972.1"/>
    <property type="molecule type" value="Genomic_DNA"/>
</dbReference>
<dbReference type="InterPro" id="IPR006656">
    <property type="entry name" value="Mopterin_OxRdtase"/>
</dbReference>
<dbReference type="Gene3D" id="3.40.50.740">
    <property type="match status" value="1"/>
</dbReference>
<protein>
    <recommendedName>
        <fullName evidence="4">Molybdopterin oxidoreductase domain-containing protein</fullName>
    </recommendedName>
</protein>
<dbReference type="SUPFAM" id="SSF53706">
    <property type="entry name" value="Formate dehydrogenase/DMSO reductase, domains 1-3"/>
    <property type="match status" value="1"/>
</dbReference>
<name>A0A5S9MBJ9_BACIA</name>
<dbReference type="Gene3D" id="3.40.228.10">
    <property type="entry name" value="Dimethylsulfoxide Reductase, domain 2"/>
    <property type="match status" value="1"/>
</dbReference>
<evidence type="ECO:0000313" key="6">
    <source>
        <dbReference type="Proteomes" id="UP000464658"/>
    </source>
</evidence>
<dbReference type="GO" id="GO:0022904">
    <property type="term" value="P:respiratory electron transport chain"/>
    <property type="evidence" value="ECO:0007669"/>
    <property type="project" value="TreeGrafter"/>
</dbReference>
<feature type="domain" description="Molybdopterin oxidoreductase" evidence="4">
    <location>
        <begin position="5"/>
        <end position="152"/>
    </location>
</feature>
<proteinExistence type="predicted"/>
<dbReference type="PANTHER" id="PTHR43105">
    <property type="entry name" value="RESPIRATORY NITRATE REDUCTASE"/>
    <property type="match status" value="1"/>
</dbReference>
<accession>A0A5S9MBJ9</accession>